<evidence type="ECO:0000256" key="5">
    <source>
        <dbReference type="ARBA" id="ARBA00022448"/>
    </source>
</evidence>
<comment type="subcellular location">
    <subcellularLocation>
        <location evidence="2">Cytoplasm</location>
    </subcellularLocation>
    <subcellularLocation>
        <location evidence="1">Membrane</location>
        <topology evidence="1">Peripheral membrane protein</topology>
        <orientation evidence="1">Cytoplasmic side</orientation>
    </subcellularLocation>
</comment>
<evidence type="ECO:0000313" key="14">
    <source>
        <dbReference type="Proteomes" id="UP000011777"/>
    </source>
</evidence>
<evidence type="ECO:0000259" key="12">
    <source>
        <dbReference type="PROSITE" id="PS50195"/>
    </source>
</evidence>
<feature type="coiled-coil region" evidence="10">
    <location>
        <begin position="1278"/>
        <end position="1305"/>
    </location>
</feature>
<organism evidence="13 14">
    <name type="scientific">Candida maltosa (strain Xu316)</name>
    <name type="common">Yeast</name>
    <dbReference type="NCBI Taxonomy" id="1245528"/>
    <lineage>
        <taxon>Eukaryota</taxon>
        <taxon>Fungi</taxon>
        <taxon>Dikarya</taxon>
        <taxon>Ascomycota</taxon>
        <taxon>Saccharomycotina</taxon>
        <taxon>Pichiomycetes</taxon>
        <taxon>Debaryomycetaceae</taxon>
        <taxon>Candida/Lodderomyces clade</taxon>
        <taxon>Candida</taxon>
    </lineage>
</organism>
<dbReference type="FunFam" id="3.30.1520.10:FF:000042">
    <property type="entry name" value="Sorting nexin mvp1"/>
    <property type="match status" value="1"/>
</dbReference>
<keyword evidence="6" id="KW-0963">Cytoplasm</keyword>
<gene>
    <name evidence="13" type="ORF">G210_2397</name>
</gene>
<dbReference type="InterPro" id="IPR036871">
    <property type="entry name" value="PX_dom_sf"/>
</dbReference>
<feature type="domain" description="PX" evidence="12">
    <location>
        <begin position="987"/>
        <end position="1104"/>
    </location>
</feature>
<dbReference type="OrthoDB" id="10064318at2759"/>
<dbReference type="InterPro" id="IPR001683">
    <property type="entry name" value="PX_dom"/>
</dbReference>
<dbReference type="InterPro" id="IPR045734">
    <property type="entry name" value="Snx8_BAR_dom"/>
</dbReference>
<evidence type="ECO:0000256" key="10">
    <source>
        <dbReference type="SAM" id="Coils"/>
    </source>
</evidence>
<evidence type="ECO:0000256" key="8">
    <source>
        <dbReference type="ARBA" id="ARBA00023136"/>
    </source>
</evidence>
<sequence>MSSSPTLQEKIKILESAKEFVKSRPNQYSETFHRMLQIVISQPDEKEQHKWIVGFMYDTFINNQSLDSRNKTQLAIQSLEALTILTNFRDIPTFSKIIDISCVVFRMVFEYVAANNNSDPVWSKLTELKNSVINKFTSNFPLDASDNQEHDMVRNLVTKLDLLKFLMTVIDITTATRGIGEPIPPTYSLNDVPPNHSLIKYGNMENEAQSIFKNIVLKVFDRDIIIPPLVTATLNHCIVIMKKKPQLVPMLLESVIKYDTNSKSLSNYQSVEQFKLAKKYVDRNIRIFIQHCQKYKLIPREFDVVLNKKAKELTDRGVDIRKKNIFAIKEDIKKRKFEGFYNPSKRLKKSTYKDLYTLNSVNNELNNYDLSNTDKNTLLTLVLTALQKAPVQKLVKGLEIVSDRFKYASENSGKGMTLVKNEPAQPTIIKRETNENEIDSEDEAKYGDKVDEDFFNPEKIFTLPPPKEVSFHEKKQHISIIINNFIEMANKDVGFTMEDEALLDADDNGDITKALKKVAIKGWKKGNWVILLTRIASRGMRVTKYDDPDGNASPDEKNRQEMGDLIRNEILKYCSTNVHSTSDIIIDWLNEEWYSERVFKESELINEGKDPETEEIKTPIYDKWCGKVIDSIVNYIEPQDKRLFVRVVSGLPELSETSIRRIKSLCYDPVKADLGFMALHFLVMYRPPVKDLCLKVLNELHESDQEDTKVRANLSQQQRKKKIIIDRKQSNLQLNESIMNSNIEDDPWASGWGDNDNNNNTNSSINQSGFLTSSQLFSSTPSPNRHHVSSQGTLTNVPNSYETIYSHLMNKVSTINDFEINVIDKLVSMNYLTNYQKQKIIDTIYDNNLLPITQSSNFYQILGLLALEIDVPGTGDYVTLQFRLNNLPNLPEKFIDTVTHDIDDDPLLGNRSKEDKWETESTSVNDPLLVDHSHIHDESEDMPGNEPGVSNDSTTTSAKAPPSNVDSQYIEKFINDLKDEFKPLYLGIDLIKIKEVPEKEGILFKHINYMITHDLKIGGSSGGTKKVIRRYSDFVWLMEYLLEKYPFRVIPGLPPKKFTASPDSQFLQRRRRGLHRFLNQLVKHPVLSKEPIVQTFLTVPTDLATWRKQAKIDSSSEFKGKKIQPNFMNVIWPVVGETFLKNWREAEENIQSLIERWAKIIILVERYERRQQQISFDNGKFVEMLNGFSKLNTKIYPDQNQDSKVQHDFSFNSSGDINSINQSLGSIGEFFNKSSQILIDESYLINTKTLEKFKNYLDYLNSLQELFQRARSLSANQIDVLDKKIKEQEARYKKISEENEDIKGDQLQKLKESIILNKQALFNELNNDWLIKQCCLEEFVIFQETQYLVTEVWVEWCKDRVKCQEKLVGLYDNLNQEIINDMPLSR</sequence>
<dbReference type="Gene3D" id="1.25.10.10">
    <property type="entry name" value="Leucine-rich Repeat Variant"/>
    <property type="match status" value="1"/>
</dbReference>
<accession>M3HIV7</accession>
<dbReference type="Gene3D" id="3.30.1520.10">
    <property type="entry name" value="Phox-like domain"/>
    <property type="match status" value="1"/>
</dbReference>
<dbReference type="STRING" id="1245528.M3HIV7"/>
<dbReference type="SMART" id="SM00312">
    <property type="entry name" value="PX"/>
    <property type="match status" value="1"/>
</dbReference>
<feature type="region of interest" description="Disordered" evidence="11">
    <location>
        <begin position="745"/>
        <end position="765"/>
    </location>
</feature>
<dbReference type="GO" id="GO:0005768">
    <property type="term" value="C:endosome"/>
    <property type="evidence" value="ECO:0007669"/>
    <property type="project" value="TreeGrafter"/>
</dbReference>
<evidence type="ECO:0000256" key="7">
    <source>
        <dbReference type="ARBA" id="ARBA00022927"/>
    </source>
</evidence>
<evidence type="ECO:0000256" key="6">
    <source>
        <dbReference type="ARBA" id="ARBA00022490"/>
    </source>
</evidence>
<dbReference type="InterPro" id="IPR028662">
    <property type="entry name" value="SNX8/Mvp1"/>
</dbReference>
<dbReference type="CDD" id="cd07597">
    <property type="entry name" value="BAR_SNX8"/>
    <property type="match status" value="1"/>
</dbReference>
<dbReference type="GO" id="GO:0042147">
    <property type="term" value="P:retrograde transport, endosome to Golgi"/>
    <property type="evidence" value="ECO:0007669"/>
    <property type="project" value="InterPro"/>
</dbReference>
<evidence type="ECO:0000256" key="1">
    <source>
        <dbReference type="ARBA" id="ARBA00004287"/>
    </source>
</evidence>
<dbReference type="eggNOG" id="KOG1895">
    <property type="taxonomic scope" value="Eukaryota"/>
</dbReference>
<dbReference type="eggNOG" id="KOG2273">
    <property type="taxonomic scope" value="Eukaryota"/>
</dbReference>
<dbReference type="Proteomes" id="UP000011777">
    <property type="component" value="Unassembled WGS sequence"/>
</dbReference>
<feature type="region of interest" description="Disordered" evidence="11">
    <location>
        <begin position="775"/>
        <end position="794"/>
    </location>
</feature>
<dbReference type="InterPro" id="IPR035704">
    <property type="entry name" value="SNX8/Mvp1_PX"/>
</dbReference>
<keyword evidence="14" id="KW-1185">Reference proteome</keyword>
<comment type="similarity">
    <text evidence="3">Belongs to the sorting nexin family.</text>
</comment>
<reference evidence="13 14" key="1">
    <citation type="submission" date="2013-02" db="EMBL/GenBank/DDBJ databases">
        <title>Genome sequence of Candida maltosa Xu316, a potential industrial strain for xylitol and ethanol production.</title>
        <authorList>
            <person name="Yu J."/>
            <person name="Wang Q."/>
            <person name="Geng X."/>
            <person name="Bao W."/>
            <person name="He P."/>
            <person name="Cai J."/>
        </authorList>
    </citation>
    <scope>NUCLEOTIDE SEQUENCE [LARGE SCALE GENOMIC DNA]</scope>
    <source>
        <strain evidence="14">Xu316</strain>
    </source>
</reference>
<dbReference type="GO" id="GO:0016020">
    <property type="term" value="C:membrane"/>
    <property type="evidence" value="ECO:0007669"/>
    <property type="project" value="UniProtKB-SubCell"/>
</dbReference>
<proteinExistence type="inferred from homology"/>
<dbReference type="CDD" id="cd06866">
    <property type="entry name" value="PX_SNX8_Mvp1p_like"/>
    <property type="match status" value="1"/>
</dbReference>
<dbReference type="Pfam" id="PF19566">
    <property type="entry name" value="Snx8_BAR_dom"/>
    <property type="match status" value="1"/>
</dbReference>
<protein>
    <recommendedName>
        <fullName evidence="4">Sorting nexin MVP1</fullName>
    </recommendedName>
    <alternativeName>
        <fullName evidence="9">Sorting nexin mvp1</fullName>
    </alternativeName>
</protein>
<dbReference type="GO" id="GO:0032266">
    <property type="term" value="F:phosphatidylinositol-3-phosphate binding"/>
    <property type="evidence" value="ECO:0007669"/>
    <property type="project" value="TreeGrafter"/>
</dbReference>
<evidence type="ECO:0000256" key="3">
    <source>
        <dbReference type="ARBA" id="ARBA00010883"/>
    </source>
</evidence>
<dbReference type="PANTHER" id="PTHR47554">
    <property type="entry name" value="SORTING NEXIN MVP1"/>
    <property type="match status" value="1"/>
</dbReference>
<dbReference type="Pfam" id="PF00787">
    <property type="entry name" value="PX"/>
    <property type="match status" value="1"/>
</dbReference>
<keyword evidence="10" id="KW-0175">Coiled coil</keyword>
<dbReference type="EMBL" id="AOGT01001631">
    <property type="protein sequence ID" value="EMG47297.1"/>
    <property type="molecule type" value="Genomic_DNA"/>
</dbReference>
<dbReference type="InterPro" id="IPR011989">
    <property type="entry name" value="ARM-like"/>
</dbReference>
<dbReference type="HOGENOM" id="CLU_255254_0_0_1"/>
<evidence type="ECO:0000256" key="4">
    <source>
        <dbReference type="ARBA" id="ARBA00014268"/>
    </source>
</evidence>
<dbReference type="GO" id="GO:0006623">
    <property type="term" value="P:protein targeting to vacuole"/>
    <property type="evidence" value="ECO:0007669"/>
    <property type="project" value="TreeGrafter"/>
</dbReference>
<feature type="region of interest" description="Disordered" evidence="11">
    <location>
        <begin position="936"/>
        <end position="963"/>
    </location>
</feature>
<dbReference type="InterPro" id="IPR032460">
    <property type="entry name" value="Symplekin/Pta1_N"/>
</dbReference>
<evidence type="ECO:0000313" key="13">
    <source>
        <dbReference type="EMBL" id="EMG47297.1"/>
    </source>
</evidence>
<keyword evidence="8" id="KW-0472">Membrane</keyword>
<feature type="compositionally biased region" description="Polar residues" evidence="11">
    <location>
        <begin position="948"/>
        <end position="958"/>
    </location>
</feature>
<evidence type="ECO:0000256" key="9">
    <source>
        <dbReference type="ARBA" id="ARBA00072009"/>
    </source>
</evidence>
<dbReference type="Pfam" id="PF11935">
    <property type="entry name" value="SYMPK_PTA1_N"/>
    <property type="match status" value="1"/>
</dbReference>
<dbReference type="PROSITE" id="PS50195">
    <property type="entry name" value="PX"/>
    <property type="match status" value="1"/>
</dbReference>
<dbReference type="PANTHER" id="PTHR47554:SF1">
    <property type="entry name" value="SORTING NEXIN MVP1"/>
    <property type="match status" value="1"/>
</dbReference>
<comment type="caution">
    <text evidence="13">The sequence shown here is derived from an EMBL/GenBank/DDBJ whole genome shotgun (WGS) entry which is preliminary data.</text>
</comment>
<name>M3HIV7_CANMX</name>
<evidence type="ECO:0000256" key="11">
    <source>
        <dbReference type="SAM" id="MobiDB-lite"/>
    </source>
</evidence>
<keyword evidence="5" id="KW-0813">Transport</keyword>
<feature type="compositionally biased region" description="Low complexity" evidence="11">
    <location>
        <begin position="754"/>
        <end position="765"/>
    </location>
</feature>
<dbReference type="SUPFAM" id="SSF64268">
    <property type="entry name" value="PX domain"/>
    <property type="match status" value="1"/>
</dbReference>
<keyword evidence="7" id="KW-0653">Protein transport</keyword>
<evidence type="ECO:0000256" key="2">
    <source>
        <dbReference type="ARBA" id="ARBA00004496"/>
    </source>
</evidence>
<dbReference type="GO" id="GO:0005829">
    <property type="term" value="C:cytosol"/>
    <property type="evidence" value="ECO:0007669"/>
    <property type="project" value="GOC"/>
</dbReference>